<protein>
    <submittedName>
        <fullName evidence="1">Uncharacterized protein</fullName>
    </submittedName>
</protein>
<sequence>MVFKLTLYNFNLIFFFAKKSWPYIRQIACRLARHLTPVNRA</sequence>
<evidence type="ECO:0000313" key="1">
    <source>
        <dbReference type="EMBL" id="CDF35230.1"/>
    </source>
</evidence>
<reference evidence="2" key="1">
    <citation type="journal article" date="2013" name="Proc. Natl. Acad. Sci. U.S.A.">
        <title>Genome structure and metabolic features in the red seaweed Chondrus crispus shed light on evolution of the Archaeplastida.</title>
        <authorList>
            <person name="Collen J."/>
            <person name="Porcel B."/>
            <person name="Carre W."/>
            <person name="Ball S.G."/>
            <person name="Chaparro C."/>
            <person name="Tonon T."/>
            <person name="Barbeyron T."/>
            <person name="Michel G."/>
            <person name="Noel B."/>
            <person name="Valentin K."/>
            <person name="Elias M."/>
            <person name="Artiguenave F."/>
            <person name="Arun A."/>
            <person name="Aury J.M."/>
            <person name="Barbosa-Neto J.F."/>
            <person name="Bothwell J.H."/>
            <person name="Bouget F.Y."/>
            <person name="Brillet L."/>
            <person name="Cabello-Hurtado F."/>
            <person name="Capella-Gutierrez S."/>
            <person name="Charrier B."/>
            <person name="Cladiere L."/>
            <person name="Cock J.M."/>
            <person name="Coelho S.M."/>
            <person name="Colleoni C."/>
            <person name="Czjzek M."/>
            <person name="Da Silva C."/>
            <person name="Delage L."/>
            <person name="Denoeud F."/>
            <person name="Deschamps P."/>
            <person name="Dittami S.M."/>
            <person name="Gabaldon T."/>
            <person name="Gachon C.M."/>
            <person name="Groisillier A."/>
            <person name="Herve C."/>
            <person name="Jabbari K."/>
            <person name="Katinka M."/>
            <person name="Kloareg B."/>
            <person name="Kowalczyk N."/>
            <person name="Labadie K."/>
            <person name="Leblanc C."/>
            <person name="Lopez P.J."/>
            <person name="McLachlan D.H."/>
            <person name="Meslet-Cladiere L."/>
            <person name="Moustafa A."/>
            <person name="Nehr Z."/>
            <person name="Nyvall Collen P."/>
            <person name="Panaud O."/>
            <person name="Partensky F."/>
            <person name="Poulain J."/>
            <person name="Rensing S.A."/>
            <person name="Rousvoal S."/>
            <person name="Samson G."/>
            <person name="Symeonidi A."/>
            <person name="Weissenbach J."/>
            <person name="Zambounis A."/>
            <person name="Wincker P."/>
            <person name="Boyen C."/>
        </authorList>
    </citation>
    <scope>NUCLEOTIDE SEQUENCE [LARGE SCALE GENOMIC DNA]</scope>
    <source>
        <strain evidence="2">cv. Stackhouse</strain>
    </source>
</reference>
<name>R7QCP4_CHOCR</name>
<keyword evidence="2" id="KW-1185">Reference proteome</keyword>
<proteinExistence type="predicted"/>
<organism evidence="1 2">
    <name type="scientific">Chondrus crispus</name>
    <name type="common">Carrageen Irish moss</name>
    <name type="synonym">Polymorpha crispa</name>
    <dbReference type="NCBI Taxonomy" id="2769"/>
    <lineage>
        <taxon>Eukaryota</taxon>
        <taxon>Rhodophyta</taxon>
        <taxon>Florideophyceae</taxon>
        <taxon>Rhodymeniophycidae</taxon>
        <taxon>Gigartinales</taxon>
        <taxon>Gigartinaceae</taxon>
        <taxon>Chondrus</taxon>
    </lineage>
</organism>
<dbReference type="KEGG" id="ccp:CHC_T00003819001"/>
<gene>
    <name evidence="1" type="ORF">CHC_T00003819001</name>
</gene>
<accession>R7QCP4</accession>
<dbReference type="Proteomes" id="UP000012073">
    <property type="component" value="Unassembled WGS sequence"/>
</dbReference>
<dbReference type="EMBL" id="HG001723">
    <property type="protein sequence ID" value="CDF35230.1"/>
    <property type="molecule type" value="Genomic_DNA"/>
</dbReference>
<dbReference type="AlphaFoldDB" id="R7QCP4"/>
<evidence type="ECO:0000313" key="2">
    <source>
        <dbReference type="Proteomes" id="UP000012073"/>
    </source>
</evidence>
<dbReference type="RefSeq" id="XP_005715049.1">
    <property type="nucleotide sequence ID" value="XM_005714992.1"/>
</dbReference>
<dbReference type="GeneID" id="17322765"/>
<dbReference type="Gramene" id="CDF35230">
    <property type="protein sequence ID" value="CDF35230"/>
    <property type="gene ID" value="CHC_T00003819001"/>
</dbReference>